<gene>
    <name evidence="2" type="ORF">PFISCL1PPCAC_21753</name>
</gene>
<sequence>SISVGMDPESPQTIVERWREKTHELSRQSRDALFSLFERTFETMSLILEPEPDCKRIQRSLISLEFERNLSIEDDEEREDALRDVTYGFVQSLQFVLQNSSKIKDQPEAIEELQVLLMGGPLSIVKEWRRKTYDLSRQSKDVLFPLFTKAFDTMAHLLENHPNLKRIQRSLSFLELERNLSMKDDEERNVPLRDAIYGLIHCLHLTLHELTKIKDQPEMIEEKPTYLSMTKEECRDAALDSINNLSIPQSTPPIDNPTHLQPDSNPEAFEVKPSDTVVKEEEDPFGLVNDILNYPANELKNEETESILEGAEND</sequence>
<organism evidence="2 3">
    <name type="scientific">Pristionchus fissidentatus</name>
    <dbReference type="NCBI Taxonomy" id="1538716"/>
    <lineage>
        <taxon>Eukaryota</taxon>
        <taxon>Metazoa</taxon>
        <taxon>Ecdysozoa</taxon>
        <taxon>Nematoda</taxon>
        <taxon>Chromadorea</taxon>
        <taxon>Rhabditida</taxon>
        <taxon>Rhabditina</taxon>
        <taxon>Diplogasteromorpha</taxon>
        <taxon>Diplogasteroidea</taxon>
        <taxon>Neodiplogasteridae</taxon>
        <taxon>Pristionchus</taxon>
    </lineage>
</organism>
<comment type="caution">
    <text evidence="2">The sequence shown here is derived from an EMBL/GenBank/DDBJ whole genome shotgun (WGS) entry which is preliminary data.</text>
</comment>
<reference evidence="2" key="1">
    <citation type="submission" date="2023-10" db="EMBL/GenBank/DDBJ databases">
        <title>Genome assembly of Pristionchus species.</title>
        <authorList>
            <person name="Yoshida K."/>
            <person name="Sommer R.J."/>
        </authorList>
    </citation>
    <scope>NUCLEOTIDE SEQUENCE</scope>
    <source>
        <strain evidence="2">RS5133</strain>
    </source>
</reference>
<dbReference type="EMBL" id="BTSY01000005">
    <property type="protein sequence ID" value="GMT30456.1"/>
    <property type="molecule type" value="Genomic_DNA"/>
</dbReference>
<evidence type="ECO:0000313" key="3">
    <source>
        <dbReference type="Proteomes" id="UP001432322"/>
    </source>
</evidence>
<name>A0AAV5WHS2_9BILA</name>
<dbReference type="AlphaFoldDB" id="A0AAV5WHS2"/>
<proteinExistence type="predicted"/>
<dbReference type="Proteomes" id="UP001432322">
    <property type="component" value="Unassembled WGS sequence"/>
</dbReference>
<evidence type="ECO:0000256" key="1">
    <source>
        <dbReference type="SAM" id="MobiDB-lite"/>
    </source>
</evidence>
<keyword evidence="3" id="KW-1185">Reference proteome</keyword>
<feature type="region of interest" description="Disordered" evidence="1">
    <location>
        <begin position="244"/>
        <end position="284"/>
    </location>
</feature>
<feature type="non-terminal residue" evidence="2">
    <location>
        <position position="1"/>
    </location>
</feature>
<feature type="non-terminal residue" evidence="2">
    <location>
        <position position="314"/>
    </location>
</feature>
<protein>
    <submittedName>
        <fullName evidence="2">Uncharacterized protein</fullName>
    </submittedName>
</protein>
<evidence type="ECO:0000313" key="2">
    <source>
        <dbReference type="EMBL" id="GMT30456.1"/>
    </source>
</evidence>
<accession>A0AAV5WHS2</accession>
<feature type="compositionally biased region" description="Basic and acidic residues" evidence="1">
    <location>
        <begin position="269"/>
        <end position="279"/>
    </location>
</feature>